<accession>A0ABU0QEA0</accession>
<evidence type="ECO:0000313" key="1">
    <source>
        <dbReference type="EMBL" id="MDQ0681053.1"/>
    </source>
</evidence>
<evidence type="ECO:0000313" key="3">
    <source>
        <dbReference type="Proteomes" id="UP001243364"/>
    </source>
</evidence>
<organism evidence="2 3">
    <name type="scientific">Streptomyces achromogenes</name>
    <dbReference type="NCBI Taxonomy" id="67255"/>
    <lineage>
        <taxon>Bacteria</taxon>
        <taxon>Bacillati</taxon>
        <taxon>Actinomycetota</taxon>
        <taxon>Actinomycetes</taxon>
        <taxon>Kitasatosporales</taxon>
        <taxon>Streptomycetaceae</taxon>
        <taxon>Streptomyces</taxon>
    </lineage>
</organism>
<dbReference type="Proteomes" id="UP001243364">
    <property type="component" value="Unassembled WGS sequence"/>
</dbReference>
<dbReference type="EMBL" id="JAUSYA010000001">
    <property type="protein sequence ID" value="MDQ0681053.1"/>
    <property type="molecule type" value="Genomic_DNA"/>
</dbReference>
<gene>
    <name evidence="1" type="ORF">QFZ56_000016</name>
    <name evidence="2" type="ORF">QFZ56_007951</name>
</gene>
<keyword evidence="3" id="KW-1185">Reference proteome</keyword>
<protein>
    <submittedName>
        <fullName evidence="2">Uncharacterized protein</fullName>
    </submittedName>
</protein>
<proteinExistence type="predicted"/>
<comment type="caution">
    <text evidence="2">The sequence shown here is derived from an EMBL/GenBank/DDBJ whole genome shotgun (WGS) entry which is preliminary data.</text>
</comment>
<sequence>MRGNHRRPFRLDSLIVASALPSIRENLGGGFPLR</sequence>
<reference evidence="2 3" key="1">
    <citation type="submission" date="2023-07" db="EMBL/GenBank/DDBJ databases">
        <title>Comparative genomics of wheat-associated soil bacteria to identify genetic determinants of phenazine resistance.</title>
        <authorList>
            <person name="Mouncey N."/>
        </authorList>
    </citation>
    <scope>NUCLEOTIDE SEQUENCE [LARGE SCALE GENOMIC DNA]</scope>
    <source>
        <strain evidence="2 3">W4I19-2</strain>
    </source>
</reference>
<dbReference type="EMBL" id="JAUSYA010000001">
    <property type="protein sequence ID" value="MDQ0688988.1"/>
    <property type="molecule type" value="Genomic_DNA"/>
</dbReference>
<evidence type="ECO:0000313" key="2">
    <source>
        <dbReference type="EMBL" id="MDQ0688988.1"/>
    </source>
</evidence>
<name>A0ABU0QEA0_STRAH</name>